<proteinExistence type="predicted"/>
<dbReference type="EMBL" id="JAPFCC010000001">
    <property type="protein sequence ID" value="MCW7555497.1"/>
    <property type="molecule type" value="Genomic_DNA"/>
</dbReference>
<gene>
    <name evidence="2" type="ORF">NX722_23305</name>
</gene>
<evidence type="ECO:0000313" key="3">
    <source>
        <dbReference type="Proteomes" id="UP001209854"/>
    </source>
</evidence>
<feature type="region of interest" description="Disordered" evidence="1">
    <location>
        <begin position="303"/>
        <end position="330"/>
    </location>
</feature>
<evidence type="ECO:0000313" key="2">
    <source>
        <dbReference type="EMBL" id="MCW7555497.1"/>
    </source>
</evidence>
<protein>
    <recommendedName>
        <fullName evidence="4">C2H2-type domain-containing protein</fullName>
    </recommendedName>
</protein>
<feature type="compositionally biased region" description="Basic and acidic residues" evidence="1">
    <location>
        <begin position="320"/>
        <end position="330"/>
    </location>
</feature>
<dbReference type="RefSeq" id="WP_262565252.1">
    <property type="nucleotide sequence ID" value="NZ_JAPFCC010000001.1"/>
</dbReference>
<keyword evidence="3" id="KW-1185">Reference proteome</keyword>
<organism evidence="2 3">
    <name type="scientific">Endozoicomonas gorgoniicola</name>
    <dbReference type="NCBI Taxonomy" id="1234144"/>
    <lineage>
        <taxon>Bacteria</taxon>
        <taxon>Pseudomonadati</taxon>
        <taxon>Pseudomonadota</taxon>
        <taxon>Gammaproteobacteria</taxon>
        <taxon>Oceanospirillales</taxon>
        <taxon>Endozoicomonadaceae</taxon>
        <taxon>Endozoicomonas</taxon>
    </lineage>
</organism>
<sequence length="369" mass="42422">MNPALFMHPFLVSYGHDVQKLTPHQLGVKPDSPEVQTVTGKTYISLFSKGSVDFEISVSGGEWVQPLLVNSLCTFQSGSSPDESKLFCKGQTGGSLLKLGLTFIADGQLSLTLHSQSQIILVPSIPTDDTDDIVRTFNDETYKQISRMAAQQEEQKKIDNLVKKRNQFLSTEPKWLQRQNEMRKKAEEIRKIHEGEALVIENDFSRDDREYQVTLKVPVYTPELVVFDPEFSYHGKLPAKFKFNTCGRNQRVKPGCKHQVHTRGQAKTGKKNSDGPLFQWPAFCELCQKGFYTKKKLEKHREKGRCKEPVPCSEQMEEQPEAHDLTDPDLKRPYSYEEWWAGFEGAEVKRKKKRQNNSNREEPKRVRRD</sequence>
<feature type="compositionally biased region" description="Basic and acidic residues" evidence="1">
    <location>
        <begin position="359"/>
        <end position="369"/>
    </location>
</feature>
<reference evidence="2 3" key="1">
    <citation type="submission" date="2022-10" db="EMBL/GenBank/DDBJ databases">
        <title>High-quality genome sequences of two octocoral-associated bacteria, Endozoicomonas euniceicola EF212 and Endozoicomonas gorgoniicola PS125.</title>
        <authorList>
            <person name="Chiou Y.-J."/>
            <person name="Chen Y.-H."/>
        </authorList>
    </citation>
    <scope>NUCLEOTIDE SEQUENCE [LARGE SCALE GENOMIC DNA]</scope>
    <source>
        <strain evidence="2 3">PS125</strain>
    </source>
</reference>
<comment type="caution">
    <text evidence="2">The sequence shown here is derived from an EMBL/GenBank/DDBJ whole genome shotgun (WGS) entry which is preliminary data.</text>
</comment>
<evidence type="ECO:0008006" key="4">
    <source>
        <dbReference type="Google" id="ProtNLM"/>
    </source>
</evidence>
<feature type="region of interest" description="Disordered" evidence="1">
    <location>
        <begin position="254"/>
        <end position="273"/>
    </location>
</feature>
<feature type="region of interest" description="Disordered" evidence="1">
    <location>
        <begin position="347"/>
        <end position="369"/>
    </location>
</feature>
<accession>A0ABT3N1I9</accession>
<evidence type="ECO:0000256" key="1">
    <source>
        <dbReference type="SAM" id="MobiDB-lite"/>
    </source>
</evidence>
<name>A0ABT3N1I9_9GAMM</name>
<dbReference type="Proteomes" id="UP001209854">
    <property type="component" value="Unassembled WGS sequence"/>
</dbReference>